<proteinExistence type="predicted"/>
<keyword evidence="1 3" id="KW-0547">Nucleotide-binding</keyword>
<accession>A0ABR1G4G4</accession>
<dbReference type="Gene3D" id="1.10.510.10">
    <property type="entry name" value="Transferase(Phosphotransferase) domain 1"/>
    <property type="match status" value="1"/>
</dbReference>
<evidence type="ECO:0000256" key="4">
    <source>
        <dbReference type="SAM" id="MobiDB-lite"/>
    </source>
</evidence>
<feature type="region of interest" description="Disordered" evidence="4">
    <location>
        <begin position="369"/>
        <end position="470"/>
    </location>
</feature>
<keyword evidence="2 3" id="KW-0067">ATP-binding</keyword>
<protein>
    <submittedName>
        <fullName evidence="6">MAP kinase</fullName>
    </submittedName>
</protein>
<sequence length="924" mass="97015">MRFAPSDPVKMPKRHGDKFKRHKPPHAAPAQPKPPAKVALPGEGAPGPKERAYQLKVDAARAVGYRETLLMQLNAVVLHWPRKSTQAAASDMGARALAEAARLLRNIAAELRHAGLRCVEKIVAWVLHESADAAAPAAFLWNGKDYLRKMADDLDFVSDALGAEAWRAACFCPGNPLLLTRDEINGVGAPGRVGRLQAASVVILDVVRRHRASAAERHRAARPRELARGGEARARRRPRAAAGRAADAAEDAAEDAQGQVAAAVAAARGGPARAVARARGGRGASGGAAAKRRGRRRGVDADFNEEGEYYPGTVARVNADGTYYITYDDGDEEDKVREAMVEPAAAEPATSPGDAPPAVAVDDDSIVDEEEAVPETRSPASAAASPRAFADEPAAGEPSASASALDDAPEPAAALDEPVADEPAVEDEPVADEPAVEEEPVDEPAVEEEPVVDEPAVEEEPVAVSAEPAVLDEPVVVAADPPVLAEPAAARPQTPEAAADEPLDEPVAEEPSDDAAGGVEEECAVVEEAGDDYEDDAEEYSMDEDAFAEDSAEAAESPVRETIETNPHRGAASCYEFGALLGEGAYGEVYRGRHRASGASVAVKKLKIVADGADEDAEMARYAVLTAERELALLRAMGDHANVVRFTDSWQEDLVAGSIAVVAPVLCFELLAMTALHALEDRGPGAFGRGLCLALTRDLCAALAHIHALRIVHRDIKPENVLLSGAPGGQRCELKLCDFGAARQLEGDLGPDGVGLAPQAAAGELTHYIGSRWYRAPEMMASSTTYGLRVDVWGAACITAELATGEPLFPGDEEHGVLRQIASLLGPLPPAPAKHLARLGVPKRCLDAGPAVGLRAAQRGALLAKLGDAGLDLLGAMLRPDAAARLSASACLDHAALGGPRPAATPRPPRRRRRRARARAAARR</sequence>
<feature type="region of interest" description="Disordered" evidence="4">
    <location>
        <begin position="486"/>
        <end position="519"/>
    </location>
</feature>
<feature type="compositionally biased region" description="Low complexity" evidence="4">
    <location>
        <begin position="342"/>
        <end position="360"/>
    </location>
</feature>
<dbReference type="PROSITE" id="PS00107">
    <property type="entry name" value="PROTEIN_KINASE_ATP"/>
    <property type="match status" value="1"/>
</dbReference>
<feature type="compositionally biased region" description="Low complexity" evidence="4">
    <location>
        <begin position="378"/>
        <end position="417"/>
    </location>
</feature>
<feature type="region of interest" description="Disordered" evidence="4">
    <location>
        <begin position="214"/>
        <end position="253"/>
    </location>
</feature>
<dbReference type="Gene3D" id="3.30.200.20">
    <property type="entry name" value="Phosphorylase Kinase, domain 1"/>
    <property type="match status" value="1"/>
</dbReference>
<evidence type="ECO:0000256" key="1">
    <source>
        <dbReference type="ARBA" id="ARBA00022741"/>
    </source>
</evidence>
<organism evidence="6 7">
    <name type="scientific">Aureococcus anophagefferens</name>
    <name type="common">Harmful bloom alga</name>
    <dbReference type="NCBI Taxonomy" id="44056"/>
    <lineage>
        <taxon>Eukaryota</taxon>
        <taxon>Sar</taxon>
        <taxon>Stramenopiles</taxon>
        <taxon>Ochrophyta</taxon>
        <taxon>Pelagophyceae</taxon>
        <taxon>Pelagomonadales</taxon>
        <taxon>Pelagomonadaceae</taxon>
        <taxon>Aureococcus</taxon>
    </lineage>
</organism>
<evidence type="ECO:0000256" key="3">
    <source>
        <dbReference type="PROSITE-ProRule" id="PRU10141"/>
    </source>
</evidence>
<comment type="caution">
    <text evidence="6">The sequence shown here is derived from an EMBL/GenBank/DDBJ whole genome shotgun (WGS) entry which is preliminary data.</text>
</comment>
<feature type="region of interest" description="Disordered" evidence="4">
    <location>
        <begin position="276"/>
        <end position="302"/>
    </location>
</feature>
<reference evidence="6 7" key="1">
    <citation type="submission" date="2024-03" db="EMBL/GenBank/DDBJ databases">
        <title>Aureococcus anophagefferens CCMP1851 and Kratosvirus quantuckense: Draft genome of a second virus-susceptible host strain in the model system.</title>
        <authorList>
            <person name="Chase E."/>
            <person name="Truchon A.R."/>
            <person name="Schepens W."/>
            <person name="Wilhelm S.W."/>
        </authorList>
    </citation>
    <scope>NUCLEOTIDE SEQUENCE [LARGE SCALE GENOMIC DNA]</scope>
    <source>
        <strain evidence="6 7">CCMP1851</strain>
    </source>
</reference>
<feature type="compositionally biased region" description="Acidic residues" evidence="4">
    <location>
        <begin position="498"/>
        <end position="519"/>
    </location>
</feature>
<dbReference type="EMBL" id="JBBJCI010000121">
    <property type="protein sequence ID" value="KAK7248086.1"/>
    <property type="molecule type" value="Genomic_DNA"/>
</dbReference>
<evidence type="ECO:0000313" key="6">
    <source>
        <dbReference type="EMBL" id="KAK7248086.1"/>
    </source>
</evidence>
<dbReference type="GO" id="GO:0016301">
    <property type="term" value="F:kinase activity"/>
    <property type="evidence" value="ECO:0007669"/>
    <property type="project" value="UniProtKB-KW"/>
</dbReference>
<feature type="region of interest" description="Disordered" evidence="4">
    <location>
        <begin position="341"/>
        <end position="360"/>
    </location>
</feature>
<dbReference type="InterPro" id="IPR011009">
    <property type="entry name" value="Kinase-like_dom_sf"/>
</dbReference>
<dbReference type="SMART" id="SM00220">
    <property type="entry name" value="S_TKc"/>
    <property type="match status" value="1"/>
</dbReference>
<feature type="region of interest" description="Disordered" evidence="4">
    <location>
        <begin position="895"/>
        <end position="924"/>
    </location>
</feature>
<dbReference type="InterPro" id="IPR008271">
    <property type="entry name" value="Ser/Thr_kinase_AS"/>
</dbReference>
<dbReference type="Gene3D" id="2.30.30.140">
    <property type="match status" value="1"/>
</dbReference>
<dbReference type="InterPro" id="IPR017441">
    <property type="entry name" value="Protein_kinase_ATP_BS"/>
</dbReference>
<evidence type="ECO:0000313" key="7">
    <source>
        <dbReference type="Proteomes" id="UP001363151"/>
    </source>
</evidence>
<dbReference type="InterPro" id="IPR050117">
    <property type="entry name" value="MAPK"/>
</dbReference>
<dbReference type="Proteomes" id="UP001363151">
    <property type="component" value="Unassembled WGS sequence"/>
</dbReference>
<dbReference type="Pfam" id="PF00069">
    <property type="entry name" value="Pkinase"/>
    <property type="match status" value="1"/>
</dbReference>
<dbReference type="CDD" id="cd04508">
    <property type="entry name" value="Tudor_SF"/>
    <property type="match status" value="1"/>
</dbReference>
<keyword evidence="6" id="KW-0418">Kinase</keyword>
<feature type="compositionally biased region" description="Basic and acidic residues" evidence="4">
    <location>
        <begin position="214"/>
        <end position="233"/>
    </location>
</feature>
<gene>
    <name evidence="6" type="ORF">SO694_00087151</name>
</gene>
<dbReference type="PROSITE" id="PS00108">
    <property type="entry name" value="PROTEIN_KINASE_ST"/>
    <property type="match status" value="1"/>
</dbReference>
<feature type="region of interest" description="Disordered" evidence="4">
    <location>
        <begin position="1"/>
        <end position="49"/>
    </location>
</feature>
<feature type="compositionally biased region" description="Basic residues" evidence="4">
    <location>
        <begin position="11"/>
        <end position="25"/>
    </location>
</feature>
<keyword evidence="7" id="KW-1185">Reference proteome</keyword>
<dbReference type="PANTHER" id="PTHR24055">
    <property type="entry name" value="MITOGEN-ACTIVATED PROTEIN KINASE"/>
    <property type="match status" value="1"/>
</dbReference>
<keyword evidence="6" id="KW-0808">Transferase</keyword>
<feature type="domain" description="Protein kinase" evidence="5">
    <location>
        <begin position="575"/>
        <end position="897"/>
    </location>
</feature>
<name>A0ABR1G4G4_AURAN</name>
<dbReference type="PROSITE" id="PS50011">
    <property type="entry name" value="PROTEIN_KINASE_DOM"/>
    <property type="match status" value="1"/>
</dbReference>
<feature type="compositionally biased region" description="Low complexity" evidence="4">
    <location>
        <begin position="486"/>
        <end position="497"/>
    </location>
</feature>
<evidence type="ECO:0000256" key="2">
    <source>
        <dbReference type="ARBA" id="ARBA00022840"/>
    </source>
</evidence>
<dbReference type="InterPro" id="IPR000719">
    <property type="entry name" value="Prot_kinase_dom"/>
</dbReference>
<feature type="binding site" evidence="3">
    <location>
        <position position="605"/>
    </location>
    <ligand>
        <name>ATP</name>
        <dbReference type="ChEBI" id="CHEBI:30616"/>
    </ligand>
</feature>
<dbReference type="SUPFAM" id="SSF56112">
    <property type="entry name" value="Protein kinase-like (PK-like)"/>
    <property type="match status" value="1"/>
</dbReference>
<feature type="compositionally biased region" description="Acidic residues" evidence="4">
    <location>
        <begin position="418"/>
        <end position="461"/>
    </location>
</feature>
<feature type="compositionally biased region" description="Basic residues" evidence="4">
    <location>
        <begin position="908"/>
        <end position="924"/>
    </location>
</feature>
<evidence type="ECO:0000259" key="5">
    <source>
        <dbReference type="PROSITE" id="PS50011"/>
    </source>
</evidence>